<keyword evidence="3 7" id="KW-0997">Cell inner membrane</keyword>
<dbReference type="PANTHER" id="PTHR33362">
    <property type="entry name" value="SIALIC ACID TRAP TRANSPORTER PERMEASE PROTEIN SIAT-RELATED"/>
    <property type="match status" value="1"/>
</dbReference>
<comment type="subunit">
    <text evidence="7">The complex comprises the extracytoplasmic solute receptor protein and the two transmembrane proteins.</text>
</comment>
<feature type="transmembrane region" description="Helical" evidence="7">
    <location>
        <begin position="320"/>
        <end position="349"/>
    </location>
</feature>
<keyword evidence="2" id="KW-1003">Cell membrane</keyword>
<evidence type="ECO:0000256" key="4">
    <source>
        <dbReference type="ARBA" id="ARBA00022692"/>
    </source>
</evidence>
<dbReference type="NCBIfam" id="TIGR00786">
    <property type="entry name" value="dctM"/>
    <property type="match status" value="1"/>
</dbReference>
<feature type="transmembrane region" description="Helical" evidence="7">
    <location>
        <begin position="402"/>
        <end position="426"/>
    </location>
</feature>
<evidence type="ECO:0000259" key="8">
    <source>
        <dbReference type="Pfam" id="PF06808"/>
    </source>
</evidence>
<comment type="subcellular location">
    <subcellularLocation>
        <location evidence="1 7">Cell inner membrane</location>
        <topology evidence="1 7">Multi-pass membrane protein</topology>
    </subcellularLocation>
</comment>
<evidence type="ECO:0000256" key="1">
    <source>
        <dbReference type="ARBA" id="ARBA00004429"/>
    </source>
</evidence>
<comment type="function">
    <text evidence="7">Part of the tripartite ATP-independent periplasmic (TRAP) transport system.</text>
</comment>
<dbReference type="PANTHER" id="PTHR33362:SF5">
    <property type="entry name" value="C4-DICARBOXYLATE TRAP TRANSPORTER LARGE PERMEASE PROTEIN DCTM"/>
    <property type="match status" value="1"/>
</dbReference>
<evidence type="ECO:0000256" key="5">
    <source>
        <dbReference type="ARBA" id="ARBA00022989"/>
    </source>
</evidence>
<feature type="transmembrane region" description="Helical" evidence="7">
    <location>
        <begin position="176"/>
        <end position="200"/>
    </location>
</feature>
<feature type="transmembrane region" description="Helical" evidence="7">
    <location>
        <begin position="361"/>
        <end position="382"/>
    </location>
</feature>
<gene>
    <name evidence="9" type="ORF">ACERZ8_04800</name>
</gene>
<feature type="transmembrane region" description="Helical" evidence="7">
    <location>
        <begin position="282"/>
        <end position="300"/>
    </location>
</feature>
<organism evidence="9 10">
    <name type="scientific">Tateyamaria armeniaca</name>
    <dbReference type="NCBI Taxonomy" id="2518930"/>
    <lineage>
        <taxon>Bacteria</taxon>
        <taxon>Pseudomonadati</taxon>
        <taxon>Pseudomonadota</taxon>
        <taxon>Alphaproteobacteria</taxon>
        <taxon>Rhodobacterales</taxon>
        <taxon>Roseobacteraceae</taxon>
        <taxon>Tateyamaria</taxon>
    </lineage>
</organism>
<feature type="domain" description="TRAP C4-dicarboxylate transport system permease DctM subunit" evidence="8">
    <location>
        <begin position="13"/>
        <end position="421"/>
    </location>
</feature>
<protein>
    <recommendedName>
        <fullName evidence="7">TRAP transporter large permease protein</fullName>
    </recommendedName>
</protein>
<accession>A0ABW8UQT3</accession>
<feature type="transmembrane region" description="Helical" evidence="7">
    <location>
        <begin position="6"/>
        <end position="39"/>
    </location>
</feature>
<dbReference type="InterPro" id="IPR010656">
    <property type="entry name" value="DctM"/>
</dbReference>
<evidence type="ECO:0000256" key="3">
    <source>
        <dbReference type="ARBA" id="ARBA00022519"/>
    </source>
</evidence>
<dbReference type="Pfam" id="PF06808">
    <property type="entry name" value="DctM"/>
    <property type="match status" value="1"/>
</dbReference>
<evidence type="ECO:0000313" key="10">
    <source>
        <dbReference type="Proteomes" id="UP001627408"/>
    </source>
</evidence>
<dbReference type="PIRSF" id="PIRSF006066">
    <property type="entry name" value="HI0050"/>
    <property type="match status" value="1"/>
</dbReference>
<dbReference type="InterPro" id="IPR004681">
    <property type="entry name" value="TRAP_DctM"/>
</dbReference>
<evidence type="ECO:0000256" key="7">
    <source>
        <dbReference type="RuleBase" id="RU369079"/>
    </source>
</evidence>
<proteinExistence type="inferred from homology"/>
<feature type="transmembrane region" description="Helical" evidence="7">
    <location>
        <begin position="220"/>
        <end position="241"/>
    </location>
</feature>
<keyword evidence="10" id="KW-1185">Reference proteome</keyword>
<keyword evidence="4 7" id="KW-0812">Transmembrane</keyword>
<comment type="similarity">
    <text evidence="7">Belongs to the TRAP transporter large permease family.</text>
</comment>
<dbReference type="RefSeq" id="WP_407590995.1">
    <property type="nucleotide sequence ID" value="NZ_JBHDIY010000002.1"/>
</dbReference>
<keyword evidence="5 7" id="KW-1133">Transmembrane helix</keyword>
<keyword evidence="6 7" id="KW-0472">Membrane</keyword>
<dbReference type="EMBL" id="JBHDIY010000002">
    <property type="protein sequence ID" value="MFL4469220.1"/>
    <property type="molecule type" value="Genomic_DNA"/>
</dbReference>
<sequence length="432" mass="45845">MTETLSIIVFLSTLFILLGLGVWVGAALLATAILGMALFTNAPIGDSMAVTIWGEQSSWTLTALPLFIWMGEILFRTRLSETLFRGLAPFMRGLPGSLLHVNIGASAVFAAISGSSAATVATVGKMSIPELRARNYPESMIIGTLSGAGTLGLLIPPSISMIIYGVTVNESITKLFMAAMIPGLCLALFFMIYVAAWSVLNRATFKPDLTVEVSNLGRKLLDLLPVLCLIGAVIGSIYSGVATATEAAALGVLGAFLLSAFQGGLTWTNVQESIMGSVRTTAMIMLILMGAGFLSLAMGFTGIPKALATGISAWDPSPVMLILILTVFYIILGCFLDGLSSIVLTMAVIEPMVRAAGFDMLWFGVYLMIVVEMAQITPPIGFNLFVLQGMTGKDMGFIAKASFPMFCVMCVFIVVLVLFPGLALWLPETLSK</sequence>
<comment type="caution">
    <text evidence="7">Lacks conserved residue(s) required for the propagation of feature annotation.</text>
</comment>
<evidence type="ECO:0000256" key="6">
    <source>
        <dbReference type="ARBA" id="ARBA00023136"/>
    </source>
</evidence>
<reference evidence="9 10" key="1">
    <citation type="submission" date="2024-08" db="EMBL/GenBank/DDBJ databases">
        <title>Tateyamaria sp. nov., isolated from marine algae.</title>
        <authorList>
            <person name="Choi B.J."/>
            <person name="Kim J.M."/>
            <person name="Lee J.K."/>
            <person name="Choi D.G."/>
            <person name="Bayburt H."/>
            <person name="Baek J.H."/>
            <person name="Han D.M."/>
            <person name="Jeon C.O."/>
        </authorList>
    </citation>
    <scope>NUCLEOTIDE SEQUENCE [LARGE SCALE GENOMIC DNA]</scope>
    <source>
        <strain evidence="9 10">KMU-156</strain>
    </source>
</reference>
<feature type="transmembrane region" description="Helical" evidence="7">
    <location>
        <begin position="141"/>
        <end position="164"/>
    </location>
</feature>
<name>A0ABW8UQT3_9RHOB</name>
<evidence type="ECO:0000256" key="2">
    <source>
        <dbReference type="ARBA" id="ARBA00022475"/>
    </source>
</evidence>
<keyword evidence="7" id="KW-0813">Transport</keyword>
<evidence type="ECO:0000313" key="9">
    <source>
        <dbReference type="EMBL" id="MFL4469220.1"/>
    </source>
</evidence>
<dbReference type="Proteomes" id="UP001627408">
    <property type="component" value="Unassembled WGS sequence"/>
</dbReference>
<comment type="caution">
    <text evidence="9">The sequence shown here is derived from an EMBL/GenBank/DDBJ whole genome shotgun (WGS) entry which is preliminary data.</text>
</comment>
<feature type="transmembrane region" description="Helical" evidence="7">
    <location>
        <begin position="247"/>
        <end position="270"/>
    </location>
</feature>
<feature type="transmembrane region" description="Helical" evidence="7">
    <location>
        <begin position="99"/>
        <end position="120"/>
    </location>
</feature>